<comment type="subcellular location">
    <subcellularLocation>
        <location evidence="1">Membrane</location>
        <topology evidence="1">Multi-pass membrane protein</topology>
    </subcellularLocation>
</comment>
<evidence type="ECO:0000259" key="10">
    <source>
        <dbReference type="Pfam" id="PF00324"/>
    </source>
</evidence>
<keyword evidence="6 9" id="KW-1133">Transmembrane helix</keyword>
<proteinExistence type="inferred from homology"/>
<dbReference type="PANTHER" id="PTHR11827">
    <property type="entry name" value="SOLUTE CARRIER FAMILY 12, CATION COTRANSPORTERS"/>
    <property type="match status" value="1"/>
</dbReference>
<dbReference type="GO" id="GO:0055064">
    <property type="term" value="P:chloride ion homeostasis"/>
    <property type="evidence" value="ECO:0007669"/>
    <property type="project" value="TreeGrafter"/>
</dbReference>
<evidence type="ECO:0000256" key="5">
    <source>
        <dbReference type="ARBA" id="ARBA00022692"/>
    </source>
</evidence>
<feature type="transmembrane region" description="Helical" evidence="9">
    <location>
        <begin position="287"/>
        <end position="311"/>
    </location>
</feature>
<feature type="transmembrane region" description="Helical" evidence="9">
    <location>
        <begin position="254"/>
        <end position="275"/>
    </location>
</feature>
<dbReference type="GO" id="GO:0015379">
    <property type="term" value="F:potassium:chloride symporter activity"/>
    <property type="evidence" value="ECO:0007669"/>
    <property type="project" value="TreeGrafter"/>
</dbReference>
<feature type="transmembrane region" description="Helical" evidence="9">
    <location>
        <begin position="331"/>
        <end position="354"/>
    </location>
</feature>
<accession>G7YVE7</accession>
<organism evidence="12 13">
    <name type="scientific">Clonorchis sinensis</name>
    <name type="common">Chinese liver fluke</name>
    <dbReference type="NCBI Taxonomy" id="79923"/>
    <lineage>
        <taxon>Eukaryota</taxon>
        <taxon>Metazoa</taxon>
        <taxon>Spiralia</taxon>
        <taxon>Lophotrochozoa</taxon>
        <taxon>Platyhelminthes</taxon>
        <taxon>Trematoda</taxon>
        <taxon>Digenea</taxon>
        <taxon>Opisthorchiida</taxon>
        <taxon>Opisthorchiata</taxon>
        <taxon>Opisthorchiidae</taxon>
        <taxon>Clonorchis</taxon>
    </lineage>
</organism>
<dbReference type="InterPro" id="IPR018491">
    <property type="entry name" value="SLC12_C"/>
</dbReference>
<dbReference type="Pfam" id="PF03522">
    <property type="entry name" value="SLC12"/>
    <property type="match status" value="1"/>
</dbReference>
<dbReference type="EMBL" id="DF144451">
    <property type="protein sequence ID" value="GAA56927.1"/>
    <property type="molecule type" value="Genomic_DNA"/>
</dbReference>
<dbReference type="Proteomes" id="UP000008909">
    <property type="component" value="Unassembled WGS sequence"/>
</dbReference>
<evidence type="ECO:0000256" key="4">
    <source>
        <dbReference type="ARBA" id="ARBA00022448"/>
    </source>
</evidence>
<evidence type="ECO:0000256" key="3">
    <source>
        <dbReference type="ARBA" id="ARBA00019359"/>
    </source>
</evidence>
<dbReference type="GO" id="GO:0006884">
    <property type="term" value="P:cell volume homeostasis"/>
    <property type="evidence" value="ECO:0007669"/>
    <property type="project" value="TreeGrafter"/>
</dbReference>
<keyword evidence="4" id="KW-0813">Transport</keyword>
<dbReference type="InterPro" id="IPR004842">
    <property type="entry name" value="SLC12A_fam"/>
</dbReference>
<evidence type="ECO:0000259" key="11">
    <source>
        <dbReference type="Pfam" id="PF03522"/>
    </source>
</evidence>
<evidence type="ECO:0000313" key="12">
    <source>
        <dbReference type="EMBL" id="GAA56927.1"/>
    </source>
</evidence>
<evidence type="ECO:0000256" key="6">
    <source>
        <dbReference type="ARBA" id="ARBA00022989"/>
    </source>
</evidence>
<evidence type="ECO:0000256" key="7">
    <source>
        <dbReference type="ARBA" id="ARBA00023136"/>
    </source>
</evidence>
<feature type="region of interest" description="Disordered" evidence="8">
    <location>
        <begin position="1"/>
        <end position="22"/>
    </location>
</feature>
<dbReference type="GO" id="GO:0016020">
    <property type="term" value="C:membrane"/>
    <property type="evidence" value="ECO:0007669"/>
    <property type="project" value="UniProtKB-SubCell"/>
</dbReference>
<comment type="similarity">
    <text evidence="2">Belongs to the SLC12A transporter family.</text>
</comment>
<feature type="transmembrane region" description="Helical" evidence="9">
    <location>
        <begin position="61"/>
        <end position="83"/>
    </location>
</feature>
<feature type="transmembrane region" description="Helical" evidence="9">
    <location>
        <begin position="152"/>
        <end position="172"/>
    </location>
</feature>
<feature type="transmembrane region" description="Helical" evidence="9">
    <location>
        <begin position="25"/>
        <end position="49"/>
    </location>
</feature>
<reference key="2">
    <citation type="submission" date="2011-10" db="EMBL/GenBank/DDBJ databases">
        <title>The genome and transcriptome sequence of Clonorchis sinensis provide insights into the carcinogenic liver fluke.</title>
        <authorList>
            <person name="Wang X."/>
            <person name="Huang Y."/>
            <person name="Chen W."/>
            <person name="Liu H."/>
            <person name="Guo L."/>
            <person name="Chen Y."/>
            <person name="Luo F."/>
            <person name="Zhou W."/>
            <person name="Sun J."/>
            <person name="Mao Q."/>
            <person name="Liang P."/>
            <person name="Zhou C."/>
            <person name="Tian Y."/>
            <person name="Men J."/>
            <person name="Lv X."/>
            <person name="Huang L."/>
            <person name="Zhou J."/>
            <person name="Hu Y."/>
            <person name="Li R."/>
            <person name="Zhang F."/>
            <person name="Lei H."/>
            <person name="Li X."/>
            <person name="Hu X."/>
            <person name="Liang C."/>
            <person name="Xu J."/>
            <person name="Wu Z."/>
            <person name="Yu X."/>
        </authorList>
    </citation>
    <scope>NUCLEOTIDE SEQUENCE</scope>
    <source>
        <strain>Henan</strain>
    </source>
</reference>
<feature type="transmembrane region" description="Helical" evidence="9">
    <location>
        <begin position="104"/>
        <end position="132"/>
    </location>
</feature>
<protein>
    <recommendedName>
        <fullName evidence="3">Solute carrier family 12 member 9</fullName>
    </recommendedName>
</protein>
<dbReference type="GO" id="GO:0055075">
    <property type="term" value="P:potassium ion homeostasis"/>
    <property type="evidence" value="ECO:0007669"/>
    <property type="project" value="TreeGrafter"/>
</dbReference>
<evidence type="ECO:0000256" key="1">
    <source>
        <dbReference type="ARBA" id="ARBA00004141"/>
    </source>
</evidence>
<reference evidence="12" key="1">
    <citation type="journal article" date="2011" name="Genome Biol.">
        <title>The draft genome of the carcinogenic human liver fluke Clonorchis sinensis.</title>
        <authorList>
            <person name="Wang X."/>
            <person name="Chen W."/>
            <person name="Huang Y."/>
            <person name="Sun J."/>
            <person name="Men J."/>
            <person name="Liu H."/>
            <person name="Luo F."/>
            <person name="Guo L."/>
            <person name="Lv X."/>
            <person name="Deng C."/>
            <person name="Zhou C."/>
            <person name="Fan Y."/>
            <person name="Li X."/>
            <person name="Huang L."/>
            <person name="Hu Y."/>
            <person name="Liang C."/>
            <person name="Hu X."/>
            <person name="Xu J."/>
            <person name="Yu X."/>
        </authorList>
    </citation>
    <scope>NUCLEOTIDE SEQUENCE [LARGE SCALE GENOMIC DNA]</scope>
    <source>
        <strain evidence="12">Henan</strain>
    </source>
</reference>
<evidence type="ECO:0000256" key="8">
    <source>
        <dbReference type="SAM" id="MobiDB-lite"/>
    </source>
</evidence>
<dbReference type="FunFam" id="1.20.1740.10:FF:000013">
    <property type="entry name" value="Solute carrier family 12 member"/>
    <property type="match status" value="1"/>
</dbReference>
<feature type="transmembrane region" description="Helical" evidence="9">
    <location>
        <begin position="375"/>
        <end position="401"/>
    </location>
</feature>
<dbReference type="PANTHER" id="PTHR11827:SF72">
    <property type="entry name" value="GH08340P"/>
    <property type="match status" value="1"/>
</dbReference>
<keyword evidence="5 9" id="KW-0812">Transmembrane</keyword>
<dbReference type="AlphaFoldDB" id="G7YVE7"/>
<dbReference type="Pfam" id="PF00324">
    <property type="entry name" value="AA_permease"/>
    <property type="match status" value="1"/>
</dbReference>
<keyword evidence="13" id="KW-1185">Reference proteome</keyword>
<gene>
    <name evidence="12" type="ORF">CLF_111842</name>
</gene>
<evidence type="ECO:0000256" key="9">
    <source>
        <dbReference type="SAM" id="Phobius"/>
    </source>
</evidence>
<dbReference type="InterPro" id="IPR004841">
    <property type="entry name" value="AA-permease/SLC12A_dom"/>
</dbReference>
<feature type="transmembrane region" description="Helical" evidence="9">
    <location>
        <begin position="179"/>
        <end position="200"/>
    </location>
</feature>
<feature type="transmembrane region" description="Helical" evidence="9">
    <location>
        <begin position="407"/>
        <end position="429"/>
    </location>
</feature>
<feature type="domain" description="Amino acid permease/ SLC12A" evidence="10">
    <location>
        <begin position="40"/>
        <end position="525"/>
    </location>
</feature>
<name>G7YVE7_CLOSI</name>
<feature type="domain" description="SLC12A transporter C-terminal" evidence="11">
    <location>
        <begin position="536"/>
        <end position="626"/>
    </location>
</feature>
<dbReference type="Gene3D" id="1.20.1740.10">
    <property type="entry name" value="Amino acid/polyamine transporter I"/>
    <property type="match status" value="1"/>
</dbReference>
<evidence type="ECO:0000256" key="2">
    <source>
        <dbReference type="ARBA" id="ARBA00010593"/>
    </source>
</evidence>
<sequence>MSTLTVEEPVTQDEPKKPPKSRRNLGTFGGVFCAITLSQFSSVIFLRLGFVVGHSGLLECILQFCLAYFLLLLTILSVCAISTNGAIEGGGVYFMLSRTLGPEFGGAVGSTFFLAQVCCSALYITGFVEALVTYFGPQGLFVDGALPGGNRWWTYLYATCVVLLCLGILLIGSAMFARVLFFILTVVVVVIVCVFASFFFHGFPVPVPRANTIVYNSSVPSNQTIYTNFTGLSLETLRNNLMPMYVEDYNTGTVMSFVVVFSVLFSGVTGIMNGANMSGELKNPARSIPVGTLSACLTTFLVYITLAVFSAASCSRELLQQNYVYMEGISFWPPIVVIGVFSTTLSAALGNLIGASRILEAVARDELFGRVLRPAAWTTSNGNPIVAVLVSCFLSQLTLLIGQLNAIAPLVSILFMLSYATVNLACMLLDTASAANFRPTFRYFNWFTAFLGMIGSLIMCLLVQPIYTLVALIILSTMVFILHQRHLEYSWGNIGQALLFHQIRKYLLLLDARKDHVKYWRMQLLLLVSNPRSSASLVQFMNSVKKGGLFVIGHAIYGDPTNASYGTDVGVTQRCQWTQYSQFLHVKAFVEVTVDTSIRRALSHLIRISGLGAMRPNTVCLGFYENAPSRDVLSKILSERNSTLPAIRRSNHCYTDSTELLHASDSAAVIVANSSSDLLNGTPSTYIDEDRLGAICESLEDGDSGDHRITAEEYVSLIREILGMENNVVLARHFDRVIFDYSLSGLEKMRQYFHRLRHRHTASTDSGVASSLNAGVANMSYQDSFSTQVRRVDKYQSSFFDIWPVNLLEFVNRSSGSPRDPELDNTGLFLLQLACLVARSPYWRSRPRPPLLRVFFPIIPVIEGPSQSALLASVNAAANMAHIWLRRLLHDLRIVADIQLVTLDSVLLQSVSDPLSCVEALNTLIRSNCHPDTTALFIYLPRPPEHGSPREAAAEYLAQLDRLTLELPPTLLAHGLHEVTSTSL</sequence>
<keyword evidence="7 9" id="KW-0472">Membrane</keyword>
<evidence type="ECO:0000313" key="13">
    <source>
        <dbReference type="Proteomes" id="UP000008909"/>
    </source>
</evidence>